<feature type="active site" evidence="3 4">
    <location>
        <position position="193"/>
    </location>
</feature>
<dbReference type="NCBIfam" id="NF001965">
    <property type="entry name" value="PRK00742.1"/>
    <property type="match status" value="1"/>
</dbReference>
<comment type="PTM">
    <text evidence="3">Phosphorylated by CheA. Phosphorylation of the N-terminal regulatory domain activates the methylesterase activity.</text>
</comment>
<feature type="active site" evidence="3 4">
    <location>
        <position position="291"/>
    </location>
</feature>
<dbReference type="GO" id="GO:0006935">
    <property type="term" value="P:chemotaxis"/>
    <property type="evidence" value="ECO:0007669"/>
    <property type="project" value="UniProtKB-UniRule"/>
</dbReference>
<feature type="domain" description="Response regulatory" evidence="6">
    <location>
        <begin position="5"/>
        <end position="122"/>
    </location>
</feature>
<organism evidence="8 9">
    <name type="scientific">Candidatus Reconcilbacillus cellulovorans</name>
    <dbReference type="NCBI Taxonomy" id="1906605"/>
    <lineage>
        <taxon>Bacteria</taxon>
        <taxon>Bacillati</taxon>
        <taxon>Bacillota</taxon>
        <taxon>Bacilli</taxon>
        <taxon>Bacillales</taxon>
        <taxon>Paenibacillaceae</taxon>
        <taxon>Candidatus Reconcilbacillus</taxon>
    </lineage>
</organism>
<reference evidence="8 9" key="1">
    <citation type="submission" date="2016-12" db="EMBL/GenBank/DDBJ databases">
        <title>Candidatus Reconcilibacillus cellulovorans genome.</title>
        <authorList>
            <person name="Kolinko S."/>
            <person name="Wu Y.-W."/>
            <person name="Tachea F."/>
            <person name="Denzel E."/>
            <person name="Hiras J."/>
            <person name="Baecker N."/>
            <person name="Chan L.J."/>
            <person name="Eichorst S.A."/>
            <person name="Frey D."/>
            <person name="Adams P.D."/>
            <person name="Pray T."/>
            <person name="Tanjore D."/>
            <person name="Petzold C.J."/>
            <person name="Gladden J.M."/>
            <person name="Simmons B.A."/>
            <person name="Singer S.W."/>
        </authorList>
    </citation>
    <scope>NUCLEOTIDE SEQUENCE [LARGE SCALE GENOMIC DNA]</scope>
    <source>
        <strain evidence="8">JTherm</strain>
    </source>
</reference>
<dbReference type="Proteomes" id="UP000243688">
    <property type="component" value="Unassembled WGS sequence"/>
</dbReference>
<evidence type="ECO:0000256" key="1">
    <source>
        <dbReference type="ARBA" id="ARBA00022801"/>
    </source>
</evidence>
<accession>A0A2A6DYS1</accession>
<evidence type="ECO:0000256" key="5">
    <source>
        <dbReference type="PROSITE-ProRule" id="PRU00169"/>
    </source>
</evidence>
<protein>
    <recommendedName>
        <fullName evidence="3">Protein-glutamate methylesterase/protein-glutamine glutaminase</fullName>
        <ecNumber evidence="3">3.1.1.61</ecNumber>
        <ecNumber evidence="3">3.5.1.44</ecNumber>
    </recommendedName>
</protein>
<keyword evidence="3 5" id="KW-0597">Phosphoprotein</keyword>
<comment type="catalytic activity">
    <reaction evidence="3">
        <text>L-glutaminyl-[protein] + H2O = L-glutamyl-[protein] + NH4(+)</text>
        <dbReference type="Rhea" id="RHEA:16441"/>
        <dbReference type="Rhea" id="RHEA-COMP:10207"/>
        <dbReference type="Rhea" id="RHEA-COMP:10208"/>
        <dbReference type="ChEBI" id="CHEBI:15377"/>
        <dbReference type="ChEBI" id="CHEBI:28938"/>
        <dbReference type="ChEBI" id="CHEBI:29973"/>
        <dbReference type="ChEBI" id="CHEBI:30011"/>
        <dbReference type="EC" id="3.5.1.44"/>
    </reaction>
</comment>
<evidence type="ECO:0000256" key="4">
    <source>
        <dbReference type="PROSITE-ProRule" id="PRU00050"/>
    </source>
</evidence>
<evidence type="ECO:0000313" key="8">
    <source>
        <dbReference type="EMBL" id="PDO09885.1"/>
    </source>
</evidence>
<dbReference type="InterPro" id="IPR011006">
    <property type="entry name" value="CheY-like_superfamily"/>
</dbReference>
<comment type="caution">
    <text evidence="8">The sequence shown here is derived from an EMBL/GenBank/DDBJ whole genome shotgun (WGS) entry which is preliminary data.</text>
</comment>
<dbReference type="InterPro" id="IPR001789">
    <property type="entry name" value="Sig_transdc_resp-reg_receiver"/>
</dbReference>
<dbReference type="PANTHER" id="PTHR42872">
    <property type="entry name" value="PROTEIN-GLUTAMATE METHYLESTERASE/PROTEIN-GLUTAMINE GLUTAMINASE"/>
    <property type="match status" value="1"/>
</dbReference>
<evidence type="ECO:0000256" key="2">
    <source>
        <dbReference type="ARBA" id="ARBA00048267"/>
    </source>
</evidence>
<keyword evidence="1 3" id="KW-0378">Hydrolase</keyword>
<dbReference type="InterPro" id="IPR035909">
    <property type="entry name" value="CheB_C"/>
</dbReference>
<comment type="catalytic activity">
    <reaction evidence="2 3">
        <text>[protein]-L-glutamate 5-O-methyl ester + H2O = L-glutamyl-[protein] + methanol + H(+)</text>
        <dbReference type="Rhea" id="RHEA:23236"/>
        <dbReference type="Rhea" id="RHEA-COMP:10208"/>
        <dbReference type="Rhea" id="RHEA-COMP:10311"/>
        <dbReference type="ChEBI" id="CHEBI:15377"/>
        <dbReference type="ChEBI" id="CHEBI:15378"/>
        <dbReference type="ChEBI" id="CHEBI:17790"/>
        <dbReference type="ChEBI" id="CHEBI:29973"/>
        <dbReference type="ChEBI" id="CHEBI:82795"/>
        <dbReference type="EC" id="3.1.1.61"/>
    </reaction>
</comment>
<dbReference type="CDD" id="cd16432">
    <property type="entry name" value="CheB_Rec"/>
    <property type="match status" value="1"/>
</dbReference>
<proteinExistence type="inferred from homology"/>
<dbReference type="InterPro" id="IPR000673">
    <property type="entry name" value="Sig_transdc_resp-reg_Me-estase"/>
</dbReference>
<dbReference type="GO" id="GO:0000156">
    <property type="term" value="F:phosphorelay response regulator activity"/>
    <property type="evidence" value="ECO:0007669"/>
    <property type="project" value="InterPro"/>
</dbReference>
<dbReference type="HAMAP" id="MF_00099">
    <property type="entry name" value="CheB_chemtxs"/>
    <property type="match status" value="1"/>
</dbReference>
<dbReference type="GO" id="GO:0050568">
    <property type="term" value="F:protein-glutamine glutaminase activity"/>
    <property type="evidence" value="ECO:0007669"/>
    <property type="project" value="UniProtKB-UniRule"/>
</dbReference>
<dbReference type="EC" id="3.5.1.44" evidence="3"/>
<evidence type="ECO:0000313" key="9">
    <source>
        <dbReference type="Proteomes" id="UP000243688"/>
    </source>
</evidence>
<feature type="domain" description="CheB-type methylesterase" evidence="7">
    <location>
        <begin position="154"/>
        <end position="349"/>
    </location>
</feature>
<evidence type="ECO:0000259" key="6">
    <source>
        <dbReference type="PROSITE" id="PS50110"/>
    </source>
</evidence>
<dbReference type="GO" id="GO:0008984">
    <property type="term" value="F:protein-glutamate methylesterase activity"/>
    <property type="evidence" value="ECO:0007669"/>
    <property type="project" value="UniProtKB-UniRule"/>
</dbReference>
<dbReference type="EMBL" id="MOXJ01000025">
    <property type="protein sequence ID" value="PDO09885.1"/>
    <property type="molecule type" value="Genomic_DNA"/>
</dbReference>
<dbReference type="GO" id="GO:0005737">
    <property type="term" value="C:cytoplasm"/>
    <property type="evidence" value="ECO:0007669"/>
    <property type="project" value="UniProtKB-SubCell"/>
</dbReference>
<dbReference type="InterPro" id="IPR008248">
    <property type="entry name" value="CheB-like"/>
</dbReference>
<dbReference type="PANTHER" id="PTHR42872:SF3">
    <property type="entry name" value="PROTEIN-GLUTAMATE METHYLESTERASE_PROTEIN-GLUTAMINE GLUTAMINASE 1"/>
    <property type="match status" value="1"/>
</dbReference>
<dbReference type="PROSITE" id="PS50122">
    <property type="entry name" value="CHEB"/>
    <property type="match status" value="1"/>
</dbReference>
<dbReference type="AlphaFoldDB" id="A0A2A6DYS1"/>
<evidence type="ECO:0000259" key="7">
    <source>
        <dbReference type="PROSITE" id="PS50122"/>
    </source>
</evidence>
<dbReference type="Pfam" id="PF01339">
    <property type="entry name" value="CheB_methylest"/>
    <property type="match status" value="1"/>
</dbReference>
<comment type="domain">
    <text evidence="3">Contains a C-terminal catalytic domain, and an N-terminal region which modulates catalytic activity.</text>
</comment>
<keyword evidence="3" id="KW-0963">Cytoplasm</keyword>
<dbReference type="SUPFAM" id="SSF52738">
    <property type="entry name" value="Methylesterase CheB, C-terminal domain"/>
    <property type="match status" value="1"/>
</dbReference>
<dbReference type="EC" id="3.1.1.61" evidence="3"/>
<dbReference type="Gene3D" id="3.40.50.2300">
    <property type="match status" value="1"/>
</dbReference>
<dbReference type="SUPFAM" id="SSF52172">
    <property type="entry name" value="CheY-like"/>
    <property type="match status" value="1"/>
</dbReference>
<name>A0A2A6DYS1_9BACL</name>
<dbReference type="SMART" id="SM00448">
    <property type="entry name" value="REC"/>
    <property type="match status" value="1"/>
</dbReference>
<gene>
    <name evidence="3" type="primary">cheB</name>
    <name evidence="8" type="ORF">BLM47_10325</name>
</gene>
<dbReference type="Gene3D" id="3.40.50.180">
    <property type="entry name" value="Methylesterase CheB, C-terminal domain"/>
    <property type="match status" value="1"/>
</dbReference>
<dbReference type="Pfam" id="PF00072">
    <property type="entry name" value="Response_reg"/>
    <property type="match status" value="1"/>
</dbReference>
<feature type="modified residue" description="4-aspartylphosphate" evidence="3 5">
    <location>
        <position position="56"/>
    </location>
</feature>
<sequence>MKPYAVLVVDDSAVARAAVSRFIEEDPEFRLVGIARNGRDAIEKVERLRPDVVTMDIEMPEMDGIQALREIMARCPVPVVMLSHHTRHGAEMTLLSLECGAVDFFPKDWLMEATAGSLRHAKSFRDCLRTAAAANIVGLRNATPVSPDPPPKMSGGAIELVVIGCSTGGPAALQEILPQFSADEGPAVLVVQHMPPGFTKALAERFNSLCRMRVKEAEEGDIVRPGHIYIAPAGFQTVIELTSSGHKRVRVRDDLAVATSYKPSIDVTLQSAAPIYGERLLVAILTGMGNDGLAGCAAVKHHRGKVIAEAEETCVVYGMPRAVQEAGLADVQVPRGDIYRTIVGYSAAKGG</sequence>
<dbReference type="PIRSF" id="PIRSF000876">
    <property type="entry name" value="RR_chemtxs_CheB"/>
    <property type="match status" value="1"/>
</dbReference>
<dbReference type="PROSITE" id="PS50110">
    <property type="entry name" value="RESPONSE_REGULATORY"/>
    <property type="match status" value="1"/>
</dbReference>
<comment type="similarity">
    <text evidence="3">Belongs to the CheB family.</text>
</comment>
<feature type="active site" evidence="3 4">
    <location>
        <position position="166"/>
    </location>
</feature>
<dbReference type="CDD" id="cd17541">
    <property type="entry name" value="REC_CheB-like"/>
    <property type="match status" value="1"/>
</dbReference>
<comment type="function">
    <text evidence="3">Involved in chemotaxis. Part of a chemotaxis signal transduction system that modulates chemotaxis in response to various stimuli. Catalyzes the demethylation of specific methylglutamate residues introduced into the chemoreceptors (methyl-accepting chemotaxis proteins or MCP) by CheR. Also mediates the irreversible deamidation of specific glutamine residues to glutamic acid.</text>
</comment>
<keyword evidence="3 4" id="KW-0145">Chemotaxis</keyword>
<comment type="subcellular location">
    <subcellularLocation>
        <location evidence="3">Cytoplasm</location>
    </subcellularLocation>
</comment>
<evidence type="ECO:0000256" key="3">
    <source>
        <dbReference type="HAMAP-Rule" id="MF_00099"/>
    </source>
</evidence>